<proteinExistence type="predicted"/>
<dbReference type="Proteomes" id="UP000828390">
    <property type="component" value="Unassembled WGS sequence"/>
</dbReference>
<accession>A0A9D4H3N0</accession>
<feature type="compositionally biased region" description="Basic and acidic residues" evidence="1">
    <location>
        <begin position="1"/>
        <end position="12"/>
    </location>
</feature>
<evidence type="ECO:0000313" key="2">
    <source>
        <dbReference type="EMBL" id="KAH3828901.1"/>
    </source>
</evidence>
<feature type="compositionally biased region" description="Polar residues" evidence="1">
    <location>
        <begin position="27"/>
        <end position="40"/>
    </location>
</feature>
<reference evidence="2" key="2">
    <citation type="submission" date="2020-11" db="EMBL/GenBank/DDBJ databases">
        <authorList>
            <person name="McCartney M.A."/>
            <person name="Auch B."/>
            <person name="Kono T."/>
            <person name="Mallez S."/>
            <person name="Becker A."/>
            <person name="Gohl D.M."/>
            <person name="Silverstein K.A.T."/>
            <person name="Koren S."/>
            <person name="Bechman K.B."/>
            <person name="Herman A."/>
            <person name="Abrahante J.E."/>
            <person name="Garbe J."/>
        </authorList>
    </citation>
    <scope>NUCLEOTIDE SEQUENCE</scope>
    <source>
        <strain evidence="2">Duluth1</strain>
        <tissue evidence="2">Whole animal</tissue>
    </source>
</reference>
<sequence>MTEGKKRSKEEASPGTMSNQHDKCLIMSNSTPPQKGSAPSDTYPAPTSGVSPSGVASPFPGHYVVPNLQYLIKNPGSPVFPFAQSQQPSACAPSSLDQGLYSEIINNLCSIENRQKRMDSKLGKLEQIQANIKSIFKKMSVIERRVSTFDSKVTET</sequence>
<name>A0A9D4H3N0_DREPO</name>
<dbReference type="AlphaFoldDB" id="A0A9D4H3N0"/>
<feature type="region of interest" description="Disordered" evidence="1">
    <location>
        <begin position="1"/>
        <end position="52"/>
    </location>
</feature>
<comment type="caution">
    <text evidence="2">The sequence shown here is derived from an EMBL/GenBank/DDBJ whole genome shotgun (WGS) entry which is preliminary data.</text>
</comment>
<evidence type="ECO:0000256" key="1">
    <source>
        <dbReference type="SAM" id="MobiDB-lite"/>
    </source>
</evidence>
<evidence type="ECO:0000313" key="3">
    <source>
        <dbReference type="Proteomes" id="UP000828390"/>
    </source>
</evidence>
<dbReference type="EMBL" id="JAIWYP010000005">
    <property type="protein sequence ID" value="KAH3828901.1"/>
    <property type="molecule type" value="Genomic_DNA"/>
</dbReference>
<keyword evidence="3" id="KW-1185">Reference proteome</keyword>
<organism evidence="2 3">
    <name type="scientific">Dreissena polymorpha</name>
    <name type="common">Zebra mussel</name>
    <name type="synonym">Mytilus polymorpha</name>
    <dbReference type="NCBI Taxonomy" id="45954"/>
    <lineage>
        <taxon>Eukaryota</taxon>
        <taxon>Metazoa</taxon>
        <taxon>Spiralia</taxon>
        <taxon>Lophotrochozoa</taxon>
        <taxon>Mollusca</taxon>
        <taxon>Bivalvia</taxon>
        <taxon>Autobranchia</taxon>
        <taxon>Heteroconchia</taxon>
        <taxon>Euheterodonta</taxon>
        <taxon>Imparidentia</taxon>
        <taxon>Neoheterodontei</taxon>
        <taxon>Myida</taxon>
        <taxon>Dreissenoidea</taxon>
        <taxon>Dreissenidae</taxon>
        <taxon>Dreissena</taxon>
    </lineage>
</organism>
<gene>
    <name evidence="2" type="ORF">DPMN_130886</name>
</gene>
<reference evidence="2" key="1">
    <citation type="journal article" date="2019" name="bioRxiv">
        <title>The Genome of the Zebra Mussel, Dreissena polymorpha: A Resource for Invasive Species Research.</title>
        <authorList>
            <person name="McCartney M.A."/>
            <person name="Auch B."/>
            <person name="Kono T."/>
            <person name="Mallez S."/>
            <person name="Zhang Y."/>
            <person name="Obille A."/>
            <person name="Becker A."/>
            <person name="Abrahante J.E."/>
            <person name="Garbe J."/>
            <person name="Badalamenti J.P."/>
            <person name="Herman A."/>
            <person name="Mangelson H."/>
            <person name="Liachko I."/>
            <person name="Sullivan S."/>
            <person name="Sone E.D."/>
            <person name="Koren S."/>
            <person name="Silverstein K.A.T."/>
            <person name="Beckman K.B."/>
            <person name="Gohl D.M."/>
        </authorList>
    </citation>
    <scope>NUCLEOTIDE SEQUENCE</scope>
    <source>
        <strain evidence="2">Duluth1</strain>
        <tissue evidence="2">Whole animal</tissue>
    </source>
</reference>
<protein>
    <submittedName>
        <fullName evidence="2">Uncharacterized protein</fullName>
    </submittedName>
</protein>